<dbReference type="InterPro" id="IPR016181">
    <property type="entry name" value="Acyl_CoA_acyltransferase"/>
</dbReference>
<accession>A0ABS5KWW6</accession>
<reference evidence="2 3" key="1">
    <citation type="submission" date="2020-02" db="EMBL/GenBank/DDBJ databases">
        <title>Acidophilic actinobacteria isolated from forest soil.</title>
        <authorList>
            <person name="Golinska P."/>
        </authorList>
    </citation>
    <scope>NUCLEOTIDE SEQUENCE [LARGE SCALE GENOMIC DNA]</scope>
    <source>
        <strain evidence="2 3">NL8</strain>
    </source>
</reference>
<proteinExistence type="predicted"/>
<name>A0ABS5KWW6_9ACTN</name>
<dbReference type="Gene3D" id="3.40.630.30">
    <property type="match status" value="1"/>
</dbReference>
<sequence>MTENMRLMTVADLNQIIADMPRYWGERDMRQGHHYPLVHEFGQTCIVADSPDGIRGYLMGWVNHDHVGYIHFIATRDDTRGTGLGRRLHAEFARSAAEQGATSLKAITAVTNTGSFAFHTTIGFQAETVEDYAGPGQARVVFTRDL</sequence>
<evidence type="ECO:0000259" key="1">
    <source>
        <dbReference type="PROSITE" id="PS51186"/>
    </source>
</evidence>
<dbReference type="CDD" id="cd04301">
    <property type="entry name" value="NAT_SF"/>
    <property type="match status" value="1"/>
</dbReference>
<dbReference type="RefSeq" id="WP_212013472.1">
    <property type="nucleotide sequence ID" value="NZ_JAAFYZ010000105.1"/>
</dbReference>
<comment type="caution">
    <text evidence="2">The sequence shown here is derived from an EMBL/GenBank/DDBJ whole genome shotgun (WGS) entry which is preliminary data.</text>
</comment>
<dbReference type="Proteomes" id="UP000730482">
    <property type="component" value="Unassembled WGS sequence"/>
</dbReference>
<dbReference type="PIRSF" id="PIRSF037663">
    <property type="entry name" value="Acetyltransf_GNAT_prd"/>
    <property type="match status" value="1"/>
</dbReference>
<dbReference type="EMBL" id="JAAFYZ010000105">
    <property type="protein sequence ID" value="MBS2550524.1"/>
    <property type="molecule type" value="Genomic_DNA"/>
</dbReference>
<feature type="domain" description="N-acetyltransferase" evidence="1">
    <location>
        <begin position="3"/>
        <end position="146"/>
    </location>
</feature>
<keyword evidence="3" id="KW-1185">Reference proteome</keyword>
<evidence type="ECO:0000313" key="3">
    <source>
        <dbReference type="Proteomes" id="UP000730482"/>
    </source>
</evidence>
<organism evidence="2 3">
    <name type="scientific">Catenulispora pinistramenti</name>
    <dbReference type="NCBI Taxonomy" id="2705254"/>
    <lineage>
        <taxon>Bacteria</taxon>
        <taxon>Bacillati</taxon>
        <taxon>Actinomycetota</taxon>
        <taxon>Actinomycetes</taxon>
        <taxon>Catenulisporales</taxon>
        <taxon>Catenulisporaceae</taxon>
        <taxon>Catenulispora</taxon>
    </lineage>
</organism>
<dbReference type="InterPro" id="IPR017255">
    <property type="entry name" value="AcTrfase_GNAT_prd"/>
</dbReference>
<dbReference type="Pfam" id="PF00583">
    <property type="entry name" value="Acetyltransf_1"/>
    <property type="match status" value="1"/>
</dbReference>
<protein>
    <submittedName>
        <fullName evidence="2">GNAT family N-acetyltransferase</fullName>
    </submittedName>
</protein>
<evidence type="ECO:0000313" key="2">
    <source>
        <dbReference type="EMBL" id="MBS2550524.1"/>
    </source>
</evidence>
<dbReference type="SUPFAM" id="SSF55729">
    <property type="entry name" value="Acyl-CoA N-acyltransferases (Nat)"/>
    <property type="match status" value="1"/>
</dbReference>
<dbReference type="InterPro" id="IPR000182">
    <property type="entry name" value="GNAT_dom"/>
</dbReference>
<gene>
    <name evidence="2" type="ORF">KGQ19_26995</name>
</gene>
<dbReference type="PROSITE" id="PS51186">
    <property type="entry name" value="GNAT"/>
    <property type="match status" value="1"/>
</dbReference>